<gene>
    <name evidence="1" type="ORF">TNCV_2692871</name>
</gene>
<keyword evidence="2" id="KW-1185">Reference proteome</keyword>
<name>A0A8X7BAI0_TRICX</name>
<dbReference type="Proteomes" id="UP000887159">
    <property type="component" value="Unassembled WGS sequence"/>
</dbReference>
<dbReference type="AlphaFoldDB" id="A0A8X7BAI0"/>
<sequence>MDVCKCIVPLRYGGTINIRQAASPLVRLVEGEEGLEASDHIQGVCSLSKLEWNIEVQPVLGFGNFNPFPSGRT</sequence>
<dbReference type="EMBL" id="BMAU01021370">
    <property type="protein sequence ID" value="GFY25096.1"/>
    <property type="molecule type" value="Genomic_DNA"/>
</dbReference>
<comment type="caution">
    <text evidence="1">The sequence shown here is derived from an EMBL/GenBank/DDBJ whole genome shotgun (WGS) entry which is preliminary data.</text>
</comment>
<protein>
    <submittedName>
        <fullName evidence="1">Uncharacterized protein</fullName>
    </submittedName>
</protein>
<proteinExistence type="predicted"/>
<evidence type="ECO:0000313" key="2">
    <source>
        <dbReference type="Proteomes" id="UP000887159"/>
    </source>
</evidence>
<reference evidence="1" key="1">
    <citation type="submission" date="2020-08" db="EMBL/GenBank/DDBJ databases">
        <title>Multicomponent nature underlies the extraordinary mechanical properties of spider dragline silk.</title>
        <authorList>
            <person name="Kono N."/>
            <person name="Nakamura H."/>
            <person name="Mori M."/>
            <person name="Yoshida Y."/>
            <person name="Ohtoshi R."/>
            <person name="Malay A.D."/>
            <person name="Moran D.A.P."/>
            <person name="Tomita M."/>
            <person name="Numata K."/>
            <person name="Arakawa K."/>
        </authorList>
    </citation>
    <scope>NUCLEOTIDE SEQUENCE</scope>
</reference>
<organism evidence="1 2">
    <name type="scientific">Trichonephila clavipes</name>
    <name type="common">Golden silk orbweaver</name>
    <name type="synonym">Nephila clavipes</name>
    <dbReference type="NCBI Taxonomy" id="2585209"/>
    <lineage>
        <taxon>Eukaryota</taxon>
        <taxon>Metazoa</taxon>
        <taxon>Ecdysozoa</taxon>
        <taxon>Arthropoda</taxon>
        <taxon>Chelicerata</taxon>
        <taxon>Arachnida</taxon>
        <taxon>Araneae</taxon>
        <taxon>Araneomorphae</taxon>
        <taxon>Entelegynae</taxon>
        <taxon>Araneoidea</taxon>
        <taxon>Nephilidae</taxon>
        <taxon>Trichonephila</taxon>
    </lineage>
</organism>
<accession>A0A8X7BAI0</accession>
<evidence type="ECO:0000313" key="1">
    <source>
        <dbReference type="EMBL" id="GFY25096.1"/>
    </source>
</evidence>